<evidence type="ECO:0000313" key="3">
    <source>
        <dbReference type="Proteomes" id="UP000018461"/>
    </source>
</evidence>
<keyword evidence="3" id="KW-1185">Reference proteome</keyword>
<dbReference type="Proteomes" id="UP000018461">
    <property type="component" value="Unassembled WGS sequence"/>
</dbReference>
<name>G9WQV6_9FIRM</name>
<reference evidence="2" key="1">
    <citation type="submission" date="2011-08" db="EMBL/GenBank/DDBJ databases">
        <authorList>
            <consortium name="The Broad Institute Genome Sequencing Platform"/>
            <person name="Earl A."/>
            <person name="Ward D."/>
            <person name="Feldgarden M."/>
            <person name="Gevers D."/>
            <person name="Sizova M."/>
            <person name="Hazen A."/>
            <person name="Epstein S."/>
            <person name="Young S.K."/>
            <person name="Zeng Q."/>
            <person name="Gargeya S."/>
            <person name="Fitzgerald M."/>
            <person name="Haas B."/>
            <person name="Abouelleil A."/>
            <person name="Alvarado L."/>
            <person name="Arachchi H.M."/>
            <person name="Berlin A."/>
            <person name="Brown A."/>
            <person name="Chapman S.B."/>
            <person name="Chen Z."/>
            <person name="Dunbar C."/>
            <person name="Freedman E."/>
            <person name="Gearin G."/>
            <person name="Gellesch M."/>
            <person name="Goldberg J."/>
            <person name="Griggs A."/>
            <person name="Gujja S."/>
            <person name="Heiman D."/>
            <person name="Howarth C."/>
            <person name="Larson L."/>
            <person name="Lui A."/>
            <person name="MacDonald P.J.P."/>
            <person name="Montmayeur A."/>
            <person name="Murphy C."/>
            <person name="Neiman D."/>
            <person name="Pearson M."/>
            <person name="Priest M."/>
            <person name="Roberts A."/>
            <person name="Saif S."/>
            <person name="Shea T."/>
            <person name="Shenoy N."/>
            <person name="Sisk P."/>
            <person name="Stolte C."/>
            <person name="Sykes S."/>
            <person name="Wortman J."/>
            <person name="Nusbaum C."/>
            <person name="Birren B."/>
        </authorList>
    </citation>
    <scope>NUCLEOTIDE SEQUENCE</scope>
    <source>
        <strain evidence="2">ACB1</strain>
    </source>
</reference>
<dbReference type="STRING" id="796943.HMPREF9625_01739"/>
<evidence type="ECO:0000313" key="2">
    <source>
        <dbReference type="EMBL" id="EHL09766.1"/>
    </source>
</evidence>
<organism evidence="2 3">
    <name type="scientific">Oribacterium parvum ACB1</name>
    <dbReference type="NCBI Taxonomy" id="796943"/>
    <lineage>
        <taxon>Bacteria</taxon>
        <taxon>Bacillati</taxon>
        <taxon>Bacillota</taxon>
        <taxon>Clostridia</taxon>
        <taxon>Lachnospirales</taxon>
        <taxon>Lachnospiraceae</taxon>
        <taxon>Oribacterium</taxon>
    </lineage>
</organism>
<accession>G9WQV6</accession>
<keyword evidence="1" id="KW-1133">Transmembrane helix</keyword>
<evidence type="ECO:0000256" key="1">
    <source>
        <dbReference type="SAM" id="Phobius"/>
    </source>
</evidence>
<keyword evidence="1" id="KW-0812">Transmembrane</keyword>
<feature type="transmembrane region" description="Helical" evidence="1">
    <location>
        <begin position="49"/>
        <end position="69"/>
    </location>
</feature>
<comment type="caution">
    <text evidence="2">The sequence shown here is derived from an EMBL/GenBank/DDBJ whole genome shotgun (WGS) entry which is preliminary data.</text>
</comment>
<dbReference type="EMBL" id="AFZC02000002">
    <property type="protein sequence ID" value="EHL09766.1"/>
    <property type="molecule type" value="Genomic_DNA"/>
</dbReference>
<keyword evidence="1" id="KW-0472">Membrane</keyword>
<dbReference type="RefSeq" id="WP_009535578.1">
    <property type="nucleotide sequence ID" value="NZ_KE148312.1"/>
</dbReference>
<dbReference type="AlphaFoldDB" id="G9WQV6"/>
<sequence>MSKKKIMEEILQENRQANRNLIHLGNMTGLLLLMEGMKEAKKKKDKGAIFLAKCGLLIVAIIEIFLTAVNISELLEKRKEEKAEREEEEE</sequence>
<proteinExistence type="predicted"/>
<reference evidence="2" key="2">
    <citation type="submission" date="2013-03" db="EMBL/GenBank/DDBJ databases">
        <title>The Genome Sequence of Oribacterium sp. ACB1.</title>
        <authorList>
            <consortium name="The Broad Institute Genomics Platform"/>
            <consortium name="The Broad Institute Genome Sequencing Center for Infectious Disease"/>
            <person name="Earl A."/>
            <person name="Ward D."/>
            <person name="Feldgarden M."/>
            <person name="Gevers D."/>
            <person name="Sizova M."/>
            <person name="Hazen A."/>
            <person name="Epstein S."/>
            <person name="Walker B."/>
            <person name="Young S."/>
            <person name="Zeng Q."/>
            <person name="Gargeya S."/>
            <person name="Fitzgerald M."/>
            <person name="Haas B."/>
            <person name="Abouelleil A."/>
            <person name="Allen A.W."/>
            <person name="Alvarado L."/>
            <person name="Arachchi H.M."/>
            <person name="Berlin A.M."/>
            <person name="Chapman S.B."/>
            <person name="Gainer-Dewar J."/>
            <person name="Goldberg J."/>
            <person name="Griggs A."/>
            <person name="Gujja S."/>
            <person name="Hansen M."/>
            <person name="Howarth C."/>
            <person name="Imamovic A."/>
            <person name="Ireland A."/>
            <person name="Larimer J."/>
            <person name="McCowan C."/>
            <person name="Murphy C."/>
            <person name="Pearson M."/>
            <person name="Poon T.W."/>
            <person name="Priest M."/>
            <person name="Roberts A."/>
            <person name="Saif S."/>
            <person name="Shea T."/>
            <person name="Sisk P."/>
            <person name="Sykes S."/>
            <person name="Wortman J."/>
            <person name="Nusbaum C."/>
            <person name="Birren B."/>
        </authorList>
    </citation>
    <scope>NUCLEOTIDE SEQUENCE [LARGE SCALE GENOMIC DNA]</scope>
    <source>
        <strain evidence="2">ACB1</strain>
    </source>
</reference>
<protein>
    <submittedName>
        <fullName evidence="2">Uncharacterized protein</fullName>
    </submittedName>
</protein>
<dbReference type="PATRIC" id="fig|796943.3.peg.2214"/>
<gene>
    <name evidence="2" type="ORF">HMPREF9625_01739</name>
</gene>
<dbReference type="HOGENOM" id="CLU_2451743_0_0_9"/>